<sequence length="349" mass="38883">MQKFFDVLAQQLRTLVSFTGKIEEVITVRWHKGANRRSLFLILGIGMGVLLIYVFIVAPPGGFPVGQLITVPEGAAAQEVGTLLEEQYVVQSDMALRLALMMLGAERGVRAGDYLFKEPKGLFSVARAITTGAFGLEPIRIRVTEGMTTRDMAKLFSTQLQRFEEEKFLDEAQPQEGYLFPDTYFFLPNANEEVVLKALRQNFDTHIASLAGEIADFGKPLSEVVIMASILEKEAHTTFDRRMIAGVLWRRLKIDMALQVDVAFLYSIGRSTFSLTNADLKDADDPYNTYVHKGLPPGPIGSPSLSSLRAAVTPIDEGFLFYLADGNNVTHYSKTYEEHLRKKALYLGT</sequence>
<dbReference type="EMBL" id="MFLY01000033">
    <property type="protein sequence ID" value="OGG72766.1"/>
    <property type="molecule type" value="Genomic_DNA"/>
</dbReference>
<dbReference type="EC" id="4.2.2.29" evidence="7"/>
<evidence type="ECO:0000256" key="5">
    <source>
        <dbReference type="ARBA" id="ARBA00023239"/>
    </source>
</evidence>
<gene>
    <name evidence="7" type="primary">mltG</name>
    <name evidence="8" type="ORF">A3A38_03090</name>
</gene>
<name>A0A1F6EGK3_9BACT</name>
<comment type="caution">
    <text evidence="8">The sequence shown here is derived from an EMBL/GenBank/DDBJ whole genome shotgun (WGS) entry which is preliminary data.</text>
</comment>
<dbReference type="NCBIfam" id="TIGR00247">
    <property type="entry name" value="endolytic transglycosylase MltG"/>
    <property type="match status" value="1"/>
</dbReference>
<protein>
    <recommendedName>
        <fullName evidence="7">Endolytic murein transglycosylase</fullName>
        <ecNumber evidence="7">4.2.2.29</ecNumber>
    </recommendedName>
    <alternativeName>
        <fullName evidence="7">Peptidoglycan lytic transglycosylase</fullName>
    </alternativeName>
    <alternativeName>
        <fullName evidence="7">Peptidoglycan polymerization terminase</fullName>
    </alternativeName>
</protein>
<comment type="similarity">
    <text evidence="7">Belongs to the transglycosylase MltG family.</text>
</comment>
<comment type="subcellular location">
    <subcellularLocation>
        <location evidence="7">Cell membrane</location>
        <topology evidence="7">Single-pass membrane protein</topology>
    </subcellularLocation>
</comment>
<comment type="catalytic activity">
    <reaction evidence="7">
        <text>a peptidoglycan chain = a peptidoglycan chain with N-acetyl-1,6-anhydromuramyl-[peptide] at the reducing end + a peptidoglycan chain with N-acetylglucosamine at the non-reducing end.</text>
        <dbReference type="EC" id="4.2.2.29"/>
    </reaction>
</comment>
<dbReference type="Proteomes" id="UP000177306">
    <property type="component" value="Unassembled WGS sequence"/>
</dbReference>
<dbReference type="PANTHER" id="PTHR30518">
    <property type="entry name" value="ENDOLYTIC MUREIN TRANSGLYCOSYLASE"/>
    <property type="match status" value="1"/>
</dbReference>
<dbReference type="GO" id="GO:0008932">
    <property type="term" value="F:lytic endotransglycosylase activity"/>
    <property type="evidence" value="ECO:0007669"/>
    <property type="project" value="UniProtKB-UniRule"/>
</dbReference>
<proteinExistence type="inferred from homology"/>
<keyword evidence="1 7" id="KW-1003">Cell membrane</keyword>
<dbReference type="GO" id="GO:0005886">
    <property type="term" value="C:plasma membrane"/>
    <property type="evidence" value="ECO:0007669"/>
    <property type="project" value="UniProtKB-SubCell"/>
</dbReference>
<keyword evidence="3 7" id="KW-1133">Transmembrane helix</keyword>
<dbReference type="GO" id="GO:0009252">
    <property type="term" value="P:peptidoglycan biosynthetic process"/>
    <property type="evidence" value="ECO:0007669"/>
    <property type="project" value="UniProtKB-UniRule"/>
</dbReference>
<feature type="site" description="Important for catalytic activity" evidence="7">
    <location>
        <position position="234"/>
    </location>
</feature>
<keyword evidence="5 7" id="KW-0456">Lyase</keyword>
<dbReference type="Gene3D" id="3.30.1490.480">
    <property type="entry name" value="Endolytic murein transglycosylase"/>
    <property type="match status" value="1"/>
</dbReference>
<dbReference type="Pfam" id="PF02618">
    <property type="entry name" value="YceG"/>
    <property type="match status" value="1"/>
</dbReference>
<dbReference type="InterPro" id="IPR003770">
    <property type="entry name" value="MLTG-like"/>
</dbReference>
<comment type="function">
    <text evidence="7">Functions as a peptidoglycan terminase that cleaves nascent peptidoglycan strands endolytically to terminate their elongation.</text>
</comment>
<feature type="transmembrane region" description="Helical" evidence="7">
    <location>
        <begin position="39"/>
        <end position="58"/>
    </location>
</feature>
<keyword evidence="2 7" id="KW-0812">Transmembrane</keyword>
<reference evidence="8 9" key="1">
    <citation type="journal article" date="2016" name="Nat. Commun.">
        <title>Thousands of microbial genomes shed light on interconnected biogeochemical processes in an aquifer system.</title>
        <authorList>
            <person name="Anantharaman K."/>
            <person name="Brown C.T."/>
            <person name="Hug L.A."/>
            <person name="Sharon I."/>
            <person name="Castelle C.J."/>
            <person name="Probst A.J."/>
            <person name="Thomas B.C."/>
            <person name="Singh A."/>
            <person name="Wilkins M.J."/>
            <person name="Karaoz U."/>
            <person name="Brodie E.L."/>
            <person name="Williams K.H."/>
            <person name="Hubbard S.S."/>
            <person name="Banfield J.F."/>
        </authorList>
    </citation>
    <scope>NUCLEOTIDE SEQUENCE [LARGE SCALE GENOMIC DNA]</scope>
</reference>
<evidence type="ECO:0000313" key="9">
    <source>
        <dbReference type="Proteomes" id="UP000177306"/>
    </source>
</evidence>
<evidence type="ECO:0000256" key="4">
    <source>
        <dbReference type="ARBA" id="ARBA00023136"/>
    </source>
</evidence>
<dbReference type="GO" id="GO:0071555">
    <property type="term" value="P:cell wall organization"/>
    <property type="evidence" value="ECO:0007669"/>
    <property type="project" value="UniProtKB-KW"/>
</dbReference>
<dbReference type="HAMAP" id="MF_02065">
    <property type="entry name" value="MltG"/>
    <property type="match status" value="1"/>
</dbReference>
<evidence type="ECO:0000256" key="3">
    <source>
        <dbReference type="ARBA" id="ARBA00022989"/>
    </source>
</evidence>
<organism evidence="8 9">
    <name type="scientific">Candidatus Kaiserbacteria bacterium RIFCSPLOWO2_01_FULL_53_17</name>
    <dbReference type="NCBI Taxonomy" id="1798511"/>
    <lineage>
        <taxon>Bacteria</taxon>
        <taxon>Candidatus Kaiseribacteriota</taxon>
    </lineage>
</organism>
<keyword evidence="6 7" id="KW-0961">Cell wall biogenesis/degradation</keyword>
<accession>A0A1F6EGK3</accession>
<evidence type="ECO:0000256" key="2">
    <source>
        <dbReference type="ARBA" id="ARBA00022692"/>
    </source>
</evidence>
<dbReference type="AlphaFoldDB" id="A0A1F6EGK3"/>
<evidence type="ECO:0000256" key="7">
    <source>
        <dbReference type="HAMAP-Rule" id="MF_02065"/>
    </source>
</evidence>
<evidence type="ECO:0000313" key="8">
    <source>
        <dbReference type="EMBL" id="OGG72766.1"/>
    </source>
</evidence>
<evidence type="ECO:0000256" key="1">
    <source>
        <dbReference type="ARBA" id="ARBA00022475"/>
    </source>
</evidence>
<dbReference type="PANTHER" id="PTHR30518:SF2">
    <property type="entry name" value="ENDOLYTIC MUREIN TRANSGLYCOSYLASE"/>
    <property type="match status" value="1"/>
</dbReference>
<evidence type="ECO:0000256" key="6">
    <source>
        <dbReference type="ARBA" id="ARBA00023316"/>
    </source>
</evidence>
<keyword evidence="4 7" id="KW-0472">Membrane</keyword>